<protein>
    <submittedName>
        <fullName evidence="4">Alpha/beta hydrolase</fullName>
    </submittedName>
</protein>
<sequence>MRYALAPIIFLSLITGARADFVRDHFVFPIVGSAAECITAEGIGLPDAKPANFKTADEVELIGFHLPPQDEKKPLILYFHGQGGFRPKHFEDLVKHGYGVMAFAYRGYHTSKGSPSEQDLLKDAEAIYAKARETYLPERIVVMGESIGTGVATILASHHEEAALVLDSPYDNTPMIGWSRNFIPVFLSDFFVADKFHADDAIRNLKAPVFVSVGCKDGAIPHERGEALYELAASPKKLIAGVCVNHIPLASAEPHHTEEEKRERKEMLAKAMAWIDQPVNGGAREECPKTSPKCGEENAIPAPARAATPCAGGH</sequence>
<dbReference type="PANTHER" id="PTHR12277">
    <property type="entry name" value="ALPHA/BETA HYDROLASE DOMAIN-CONTAINING PROTEIN"/>
    <property type="match status" value="1"/>
</dbReference>
<keyword evidence="4" id="KW-0378">Hydrolase</keyword>
<dbReference type="Proteomes" id="UP000422569">
    <property type="component" value="Chromosome"/>
</dbReference>
<keyword evidence="5" id="KW-1185">Reference proteome</keyword>
<feature type="chain" id="PRO_5025372625" evidence="2">
    <location>
        <begin position="20"/>
        <end position="314"/>
    </location>
</feature>
<feature type="domain" description="AB hydrolase-1" evidence="3">
    <location>
        <begin position="74"/>
        <end position="202"/>
    </location>
</feature>
<feature type="signal peptide" evidence="2">
    <location>
        <begin position="1"/>
        <end position="19"/>
    </location>
</feature>
<organism evidence="4 5">
    <name type="scientific">Methylocystis parvus</name>
    <dbReference type="NCBI Taxonomy" id="134"/>
    <lineage>
        <taxon>Bacteria</taxon>
        <taxon>Pseudomonadati</taxon>
        <taxon>Pseudomonadota</taxon>
        <taxon>Alphaproteobacteria</taxon>
        <taxon>Hyphomicrobiales</taxon>
        <taxon>Methylocystaceae</taxon>
        <taxon>Methylocystis</taxon>
    </lineage>
</organism>
<evidence type="ECO:0000256" key="2">
    <source>
        <dbReference type="SAM" id="SignalP"/>
    </source>
</evidence>
<dbReference type="KEGG" id="mpar:F7D14_05365"/>
<accession>A0A6B8M5B8</accession>
<gene>
    <name evidence="4" type="ORF">F7D14_05365</name>
</gene>
<dbReference type="InterPro" id="IPR000073">
    <property type="entry name" value="AB_hydrolase_1"/>
</dbReference>
<dbReference type="PANTHER" id="PTHR12277:SF81">
    <property type="entry name" value="PROTEIN ABHD13"/>
    <property type="match status" value="1"/>
</dbReference>
<evidence type="ECO:0000256" key="1">
    <source>
        <dbReference type="SAM" id="MobiDB-lite"/>
    </source>
</evidence>
<name>A0A6B8M5B8_9HYPH</name>
<dbReference type="Gene3D" id="3.40.50.1820">
    <property type="entry name" value="alpha/beta hydrolase"/>
    <property type="match status" value="1"/>
</dbReference>
<dbReference type="EMBL" id="CP044331">
    <property type="protein sequence ID" value="QGM96959.1"/>
    <property type="molecule type" value="Genomic_DNA"/>
</dbReference>
<dbReference type="SUPFAM" id="SSF53474">
    <property type="entry name" value="alpha/beta-Hydrolases"/>
    <property type="match status" value="1"/>
</dbReference>
<dbReference type="GO" id="GO:0016787">
    <property type="term" value="F:hydrolase activity"/>
    <property type="evidence" value="ECO:0007669"/>
    <property type="project" value="UniProtKB-KW"/>
</dbReference>
<proteinExistence type="predicted"/>
<reference evidence="4 5" key="1">
    <citation type="submission" date="2019-09" db="EMBL/GenBank/DDBJ databases">
        <title>Isolation and complete genome sequencing of Methylocystis species.</title>
        <authorList>
            <person name="Rumah B.L."/>
            <person name="Stead C.E."/>
            <person name="Stevens B.C."/>
            <person name="Minton N.P."/>
            <person name="Grosse-Honebrink A."/>
            <person name="Zhang Y."/>
        </authorList>
    </citation>
    <scope>NUCLEOTIDE SEQUENCE [LARGE SCALE GENOMIC DNA]</scope>
    <source>
        <strain evidence="4 5">BRCS2</strain>
    </source>
</reference>
<evidence type="ECO:0000259" key="3">
    <source>
        <dbReference type="Pfam" id="PF00561"/>
    </source>
</evidence>
<evidence type="ECO:0000313" key="4">
    <source>
        <dbReference type="EMBL" id="QGM96959.1"/>
    </source>
</evidence>
<keyword evidence="2" id="KW-0732">Signal</keyword>
<dbReference type="InterPro" id="IPR029058">
    <property type="entry name" value="AB_hydrolase_fold"/>
</dbReference>
<feature type="region of interest" description="Disordered" evidence="1">
    <location>
        <begin position="280"/>
        <end position="314"/>
    </location>
</feature>
<dbReference type="RefSeq" id="WP_016922025.1">
    <property type="nucleotide sequence ID" value="NZ_CP044331.1"/>
</dbReference>
<evidence type="ECO:0000313" key="5">
    <source>
        <dbReference type="Proteomes" id="UP000422569"/>
    </source>
</evidence>
<dbReference type="AlphaFoldDB" id="A0A6B8M5B8"/>
<dbReference type="Pfam" id="PF00561">
    <property type="entry name" value="Abhydrolase_1"/>
    <property type="match status" value="1"/>
</dbReference>